<dbReference type="NCBIfam" id="NF033517">
    <property type="entry name" value="transpos_IS66"/>
    <property type="match status" value="1"/>
</dbReference>
<proteinExistence type="inferred from homology"/>
<dbReference type="Pfam" id="PF01367">
    <property type="entry name" value="5_3_exonuc"/>
    <property type="match status" value="1"/>
</dbReference>
<evidence type="ECO:0000256" key="7">
    <source>
        <dbReference type="ARBA" id="ARBA00022932"/>
    </source>
</evidence>
<keyword evidence="6" id="KW-0227">DNA damage</keyword>
<keyword evidence="4" id="KW-0548">Nucleotidyltransferase</keyword>
<dbReference type="CDD" id="cd08637">
    <property type="entry name" value="DNA_pol_A_pol_I_C"/>
    <property type="match status" value="1"/>
</dbReference>
<dbReference type="PROSITE" id="PS00447">
    <property type="entry name" value="DNA_POLYMERASE_A"/>
    <property type="match status" value="1"/>
</dbReference>
<dbReference type="GO" id="GO:0003677">
    <property type="term" value="F:DNA binding"/>
    <property type="evidence" value="ECO:0007669"/>
    <property type="project" value="UniProtKB-KW"/>
</dbReference>
<dbReference type="InterPro" id="IPR008918">
    <property type="entry name" value="HhH2"/>
</dbReference>
<dbReference type="SUPFAM" id="SSF47807">
    <property type="entry name" value="5' to 3' exonuclease, C-terminal subdomain"/>
    <property type="match status" value="1"/>
</dbReference>
<dbReference type="InterPro" id="IPR018320">
    <property type="entry name" value="DNA_polymerase_1"/>
</dbReference>
<dbReference type="InterPro" id="IPR001098">
    <property type="entry name" value="DNA-dir_DNA_pol_A_palm_dom"/>
</dbReference>
<dbReference type="PRINTS" id="PR00868">
    <property type="entry name" value="DNAPOLI"/>
</dbReference>
<dbReference type="Gene3D" id="1.20.1060.10">
    <property type="entry name" value="Taq DNA Polymerase, Chain T, domain 4"/>
    <property type="match status" value="1"/>
</dbReference>
<dbReference type="Gene3D" id="3.40.50.1010">
    <property type="entry name" value="5'-nuclease"/>
    <property type="match status" value="1"/>
</dbReference>
<dbReference type="NCBIfam" id="TIGR00593">
    <property type="entry name" value="pola"/>
    <property type="match status" value="1"/>
</dbReference>
<keyword evidence="9" id="KW-0234">DNA repair</keyword>
<dbReference type="SUPFAM" id="SSF88723">
    <property type="entry name" value="PIN domain-like"/>
    <property type="match status" value="1"/>
</dbReference>
<dbReference type="GO" id="GO:0003887">
    <property type="term" value="F:DNA-directed DNA polymerase activity"/>
    <property type="evidence" value="ECO:0007669"/>
    <property type="project" value="UniProtKB-KW"/>
</dbReference>
<dbReference type="SMART" id="SM00279">
    <property type="entry name" value="HhH2"/>
    <property type="match status" value="1"/>
</dbReference>
<dbReference type="OrthoDB" id="6421161at2759"/>
<evidence type="ECO:0000256" key="10">
    <source>
        <dbReference type="ARBA" id="ARBA00049244"/>
    </source>
</evidence>
<evidence type="ECO:0000256" key="9">
    <source>
        <dbReference type="ARBA" id="ARBA00023204"/>
    </source>
</evidence>
<dbReference type="FunFam" id="1.10.150.20:FF:000003">
    <property type="entry name" value="DNA polymerase I"/>
    <property type="match status" value="1"/>
</dbReference>
<sequence length="1281" mass="146428">MVNLLELCKNLQQKIERLEAKIERLEKENESVKAENKALKIENAELRERLGLSSKNSSIPSSKELYKIKKNKPKSERNVGGQVGHNGNYRAKMNADEVIKVELSSTCECGGEIAICKKPYIHQKVDLPEIKPYVVEYQLEHGRCRKCGKRRSSKLPEGVTSDTFGPRVKSIIAAFSGFYKNSKREIASIVNDIFNLNISVGSISNSEHRVASKCEKTYEQIEQEISKSEVLHIDETSHYHKGKLGWCWMFASNTASFVKFTESRGMKVLQNSKFCNRNSLVVTDRYAAYNYFADKYRQICWAHLSRDFERLAHSWNIEVKVLGCYLRNVATELFALKKALLKNEIDVLRFARRARKLRKRTRCYLKEISRLPEAIEASRVAKNILKSERMMWKFLDDAENIPLTNNHAEQQIRHYVVYRKNSYFTQSQRGNTFLERIISAYYVLPHLITTTGMPIGGVYGFLNMVLKYIAHSDYLTIALDAGKKNFRHNLYLEYKANRVTPPDDLIPQFTILREAVEAFNLSYEEIEGYEADDIIATLAAKYANHQDLKVVVVSSDKDLFQLLNYNILIFDPMKNIYIDEKQVIEKFGVNSHKLLDLFSLTGDASDNIPGVPGIGPKTAAKLLDEFDSLNNIIENIDNIEQTRIRNILTEHKEKALISRELLSLCEKVDLQHDIAKYEVHSPNMEKLLSFLKKYEFNSLIGKMEKLFSYNGSSTEKKTEYSSEELEKFLEHCRYEGKIAIYCHFENNALSKISLSCSEDNIFYIDQNCLQNAFTTINSTLFSNGVLKIIHNIKEMRKIFPAMEKMLDSVDDLMIMSYSLDTGKHDHSIPNIVAHNLSGDVEIFSAKTLIAIHEKLKQRLFQEKLFTIYERFDKPLMKVIFNMEKNGILLNIQKLQELSDKFQQVIAVLESEIYNLAGEKFNIASPKQLSDVLFNKMGLSKKKKSKSGSYSTNSEVLEALEEEGAKIAGKILSWRHSSKLKSTYTDALIKQVDPIDGRIHTNFSTTATATGRLSSSNPNLQNIPIRSEEGNLIRQAFIAPKRCKIISADYSQIELRLLAHVANVAAFKEAFANGQDIHDITARQVFGVQEIDEQLRRKAKSINFGIIYGISPFGLAKRLGITFQEAAEYINYYFSCYPEIKVYMEKAVSIARLHGYVETLFGRRCFVRDINNTIPYVRQFAERAAINAPLQGTAADIIKRATIQLFDQLKVGKIILQVHDELLVEVEDEKVQETAKLMKDVMENAIEISIPLEVEVKIGDNWGLNSLNYDLNIVNSKSMSSN</sequence>
<comment type="caution">
    <text evidence="14">The sequence shown here is derived from an EMBL/GenBank/DDBJ whole genome shotgun (WGS) entry which is preliminary data.</text>
</comment>
<dbReference type="NCBIfam" id="NF004397">
    <property type="entry name" value="PRK05755.1"/>
    <property type="match status" value="1"/>
</dbReference>
<evidence type="ECO:0000256" key="6">
    <source>
        <dbReference type="ARBA" id="ARBA00022763"/>
    </source>
</evidence>
<dbReference type="GO" id="GO:0006261">
    <property type="term" value="P:DNA-templated DNA replication"/>
    <property type="evidence" value="ECO:0007669"/>
    <property type="project" value="InterPro"/>
</dbReference>
<organism evidence="14 15">
    <name type="scientific">Trichonephila inaurata madagascariensis</name>
    <dbReference type="NCBI Taxonomy" id="2747483"/>
    <lineage>
        <taxon>Eukaryota</taxon>
        <taxon>Metazoa</taxon>
        <taxon>Ecdysozoa</taxon>
        <taxon>Arthropoda</taxon>
        <taxon>Chelicerata</taxon>
        <taxon>Arachnida</taxon>
        <taxon>Araneae</taxon>
        <taxon>Araneomorphae</taxon>
        <taxon>Entelegynae</taxon>
        <taxon>Araneoidea</taxon>
        <taxon>Nephilidae</taxon>
        <taxon>Trichonephila</taxon>
        <taxon>Trichonephila inaurata</taxon>
    </lineage>
</organism>
<dbReference type="InterPro" id="IPR019760">
    <property type="entry name" value="DNA-dir_DNA_pol_A_CS"/>
</dbReference>
<dbReference type="InterPro" id="IPR043502">
    <property type="entry name" value="DNA/RNA_pol_sf"/>
</dbReference>
<feature type="coiled-coil region" evidence="11">
    <location>
        <begin position="1"/>
        <end position="49"/>
    </location>
</feature>
<dbReference type="Pfam" id="PF03050">
    <property type="entry name" value="DDE_Tnp_IS66"/>
    <property type="match status" value="1"/>
</dbReference>
<dbReference type="EMBL" id="BMAV01015538">
    <property type="protein sequence ID" value="GFY65427.1"/>
    <property type="molecule type" value="Genomic_DNA"/>
</dbReference>
<dbReference type="InterPro" id="IPR036279">
    <property type="entry name" value="5-3_exonuclease_C_sf"/>
</dbReference>
<name>A0A8X6Y4N3_9ARAC</name>
<dbReference type="InterPro" id="IPR002298">
    <property type="entry name" value="DNA_polymerase_A"/>
</dbReference>
<keyword evidence="5" id="KW-0235">DNA replication</keyword>
<dbReference type="Gene3D" id="1.10.150.20">
    <property type="entry name" value="5' to 3' exonuclease, C-terminal subdomain"/>
    <property type="match status" value="2"/>
</dbReference>
<evidence type="ECO:0000256" key="1">
    <source>
        <dbReference type="ARBA" id="ARBA00007705"/>
    </source>
</evidence>
<feature type="domain" description="5'-3' exonuclease" evidence="12">
    <location>
        <begin position="428"/>
        <end position="680"/>
    </location>
</feature>
<protein>
    <recommendedName>
        <fullName evidence="2">DNA-directed DNA polymerase</fullName>
        <ecNumber evidence="2">2.7.7.7</ecNumber>
    </recommendedName>
</protein>
<accession>A0A8X6Y4N3</accession>
<dbReference type="InterPro" id="IPR004291">
    <property type="entry name" value="Transposase_IS66_central"/>
</dbReference>
<dbReference type="PANTHER" id="PTHR10133">
    <property type="entry name" value="DNA POLYMERASE I"/>
    <property type="match status" value="1"/>
</dbReference>
<dbReference type="CDD" id="cd09898">
    <property type="entry name" value="H3TH_53EXO"/>
    <property type="match status" value="1"/>
</dbReference>
<comment type="similarity">
    <text evidence="1">Belongs to the DNA polymerase type-A family.</text>
</comment>
<dbReference type="InterPro" id="IPR002421">
    <property type="entry name" value="5-3_exonuclease"/>
</dbReference>
<gene>
    <name evidence="14" type="primary">polA</name>
    <name evidence="14" type="ORF">TNIN_39281</name>
</gene>
<dbReference type="InterPro" id="IPR012337">
    <property type="entry name" value="RNaseH-like_sf"/>
</dbReference>
<keyword evidence="3" id="KW-0808">Transferase</keyword>
<dbReference type="InterPro" id="IPR036397">
    <property type="entry name" value="RNaseH_sf"/>
</dbReference>
<dbReference type="GO" id="GO:0042575">
    <property type="term" value="C:DNA polymerase complex"/>
    <property type="evidence" value="ECO:0007669"/>
    <property type="project" value="UniProtKB-ARBA"/>
</dbReference>
<evidence type="ECO:0000256" key="5">
    <source>
        <dbReference type="ARBA" id="ARBA00022705"/>
    </source>
</evidence>
<dbReference type="SMART" id="SM00475">
    <property type="entry name" value="53EXOc"/>
    <property type="match status" value="1"/>
</dbReference>
<dbReference type="FunFam" id="1.10.150.20:FF:000002">
    <property type="entry name" value="DNA polymerase I"/>
    <property type="match status" value="1"/>
</dbReference>
<evidence type="ECO:0000256" key="4">
    <source>
        <dbReference type="ARBA" id="ARBA00022695"/>
    </source>
</evidence>
<evidence type="ECO:0000256" key="11">
    <source>
        <dbReference type="SAM" id="Coils"/>
    </source>
</evidence>
<evidence type="ECO:0000259" key="12">
    <source>
        <dbReference type="SMART" id="SM00475"/>
    </source>
</evidence>
<dbReference type="Pfam" id="PF02739">
    <property type="entry name" value="5_3_exonuc_N"/>
    <property type="match status" value="1"/>
</dbReference>
<dbReference type="SUPFAM" id="SSF56672">
    <property type="entry name" value="DNA/RNA polymerases"/>
    <property type="match status" value="1"/>
</dbReference>
<dbReference type="SUPFAM" id="SSF53098">
    <property type="entry name" value="Ribonuclease H-like"/>
    <property type="match status" value="1"/>
</dbReference>
<dbReference type="SMART" id="SM00482">
    <property type="entry name" value="POLAc"/>
    <property type="match status" value="1"/>
</dbReference>
<dbReference type="InterPro" id="IPR029060">
    <property type="entry name" value="PIN-like_dom_sf"/>
</dbReference>
<dbReference type="Proteomes" id="UP000886998">
    <property type="component" value="Unassembled WGS sequence"/>
</dbReference>
<dbReference type="InterPro" id="IPR020045">
    <property type="entry name" value="DNA_polI_H3TH"/>
</dbReference>
<evidence type="ECO:0000313" key="14">
    <source>
        <dbReference type="EMBL" id="GFY65427.1"/>
    </source>
</evidence>
<dbReference type="CDD" id="cd09859">
    <property type="entry name" value="PIN_53EXO"/>
    <property type="match status" value="1"/>
</dbReference>
<dbReference type="GO" id="GO:0008409">
    <property type="term" value="F:5'-3' exonuclease activity"/>
    <property type="evidence" value="ECO:0007669"/>
    <property type="project" value="InterPro"/>
</dbReference>
<keyword evidence="11" id="KW-0175">Coiled coil</keyword>
<evidence type="ECO:0000256" key="8">
    <source>
        <dbReference type="ARBA" id="ARBA00023125"/>
    </source>
</evidence>
<keyword evidence="8" id="KW-0238">DNA-binding</keyword>
<evidence type="ECO:0000313" key="15">
    <source>
        <dbReference type="Proteomes" id="UP000886998"/>
    </source>
</evidence>
<dbReference type="PANTHER" id="PTHR10133:SF27">
    <property type="entry name" value="DNA POLYMERASE NU"/>
    <property type="match status" value="1"/>
</dbReference>
<dbReference type="GO" id="GO:0006302">
    <property type="term" value="P:double-strand break repair"/>
    <property type="evidence" value="ECO:0007669"/>
    <property type="project" value="TreeGrafter"/>
</dbReference>
<feature type="domain" description="DNA-directed DNA polymerase family A palm" evidence="13">
    <location>
        <begin position="1029"/>
        <end position="1229"/>
    </location>
</feature>
<evidence type="ECO:0000256" key="3">
    <source>
        <dbReference type="ARBA" id="ARBA00022679"/>
    </source>
</evidence>
<dbReference type="EC" id="2.7.7.7" evidence="2"/>
<dbReference type="Gene3D" id="3.30.70.370">
    <property type="match status" value="1"/>
</dbReference>
<keyword evidence="7" id="KW-0239">DNA-directed DNA polymerase</keyword>
<dbReference type="Gene3D" id="3.30.420.10">
    <property type="entry name" value="Ribonuclease H-like superfamily/Ribonuclease H"/>
    <property type="match status" value="1"/>
</dbReference>
<keyword evidence="15" id="KW-1185">Reference proteome</keyword>
<dbReference type="InterPro" id="IPR020046">
    <property type="entry name" value="5-3_exonucl_a-hlix_arch_N"/>
</dbReference>
<evidence type="ECO:0000259" key="13">
    <source>
        <dbReference type="SMART" id="SM00482"/>
    </source>
</evidence>
<evidence type="ECO:0000256" key="2">
    <source>
        <dbReference type="ARBA" id="ARBA00012417"/>
    </source>
</evidence>
<comment type="catalytic activity">
    <reaction evidence="10">
        <text>DNA(n) + a 2'-deoxyribonucleoside 5'-triphosphate = DNA(n+1) + diphosphate</text>
        <dbReference type="Rhea" id="RHEA:22508"/>
        <dbReference type="Rhea" id="RHEA-COMP:17339"/>
        <dbReference type="Rhea" id="RHEA-COMP:17340"/>
        <dbReference type="ChEBI" id="CHEBI:33019"/>
        <dbReference type="ChEBI" id="CHEBI:61560"/>
        <dbReference type="ChEBI" id="CHEBI:173112"/>
        <dbReference type="EC" id="2.7.7.7"/>
    </reaction>
</comment>
<dbReference type="FunFam" id="1.20.1060.10:FF:000001">
    <property type="entry name" value="DNA polymerase I"/>
    <property type="match status" value="1"/>
</dbReference>
<dbReference type="Pfam" id="PF00476">
    <property type="entry name" value="DNA_pol_A"/>
    <property type="match status" value="1"/>
</dbReference>
<reference evidence="14" key="1">
    <citation type="submission" date="2020-08" db="EMBL/GenBank/DDBJ databases">
        <title>Multicomponent nature underlies the extraordinary mechanical properties of spider dragline silk.</title>
        <authorList>
            <person name="Kono N."/>
            <person name="Nakamura H."/>
            <person name="Mori M."/>
            <person name="Yoshida Y."/>
            <person name="Ohtoshi R."/>
            <person name="Malay A.D."/>
            <person name="Moran D.A.P."/>
            <person name="Tomita M."/>
            <person name="Numata K."/>
            <person name="Arakawa K."/>
        </authorList>
    </citation>
    <scope>NUCLEOTIDE SEQUENCE</scope>
</reference>